<keyword evidence="3" id="KW-1185">Reference proteome</keyword>
<accession>A0A9W9MKI6</accession>
<feature type="region of interest" description="Disordered" evidence="1">
    <location>
        <begin position="1"/>
        <end position="23"/>
    </location>
</feature>
<dbReference type="Proteomes" id="UP001150942">
    <property type="component" value="Unassembled WGS sequence"/>
</dbReference>
<reference evidence="2" key="2">
    <citation type="journal article" date="2023" name="IMA Fungus">
        <title>Comparative genomic study of the Penicillium genus elucidates a diverse pangenome and 15 lateral gene transfer events.</title>
        <authorList>
            <person name="Petersen C."/>
            <person name="Sorensen T."/>
            <person name="Nielsen M.R."/>
            <person name="Sondergaard T.E."/>
            <person name="Sorensen J.L."/>
            <person name="Fitzpatrick D.A."/>
            <person name="Frisvad J.C."/>
            <person name="Nielsen K.L."/>
        </authorList>
    </citation>
    <scope>NUCLEOTIDE SEQUENCE</scope>
    <source>
        <strain evidence="2">IBT 20477</strain>
    </source>
</reference>
<evidence type="ECO:0000313" key="3">
    <source>
        <dbReference type="Proteomes" id="UP001150942"/>
    </source>
</evidence>
<evidence type="ECO:0000256" key="1">
    <source>
        <dbReference type="SAM" id="MobiDB-lite"/>
    </source>
</evidence>
<sequence length="139" mass="15807">MDFESSFQSSTSLYGGGEVSSTPKLKTSAQCRVWIAHIRSYAQGYAVWEYLDPAVEAPPELIKPEYPHPSEAREVNTNESSDTLAPEHFHYLADEDTPRKQLVKLKEIFAPSDIRRLLDVRDEWLRLRIASPKGTNLDT</sequence>
<proteinExistence type="predicted"/>
<dbReference type="AlphaFoldDB" id="A0A9W9MKI6"/>
<dbReference type="OrthoDB" id="2663223at2759"/>
<comment type="caution">
    <text evidence="2">The sequence shown here is derived from an EMBL/GenBank/DDBJ whole genome shotgun (WGS) entry which is preliminary data.</text>
</comment>
<dbReference type="EMBL" id="JAPQKQ010000003">
    <property type="protein sequence ID" value="KAJ5202944.1"/>
    <property type="molecule type" value="Genomic_DNA"/>
</dbReference>
<gene>
    <name evidence="2" type="ORF">N7449_005023</name>
</gene>
<feature type="region of interest" description="Disordered" evidence="1">
    <location>
        <begin position="62"/>
        <end position="84"/>
    </location>
</feature>
<feature type="compositionally biased region" description="Basic and acidic residues" evidence="1">
    <location>
        <begin position="62"/>
        <end position="76"/>
    </location>
</feature>
<organism evidence="2 3">
    <name type="scientific">Penicillium cf. viridicatum</name>
    <dbReference type="NCBI Taxonomy" id="2972119"/>
    <lineage>
        <taxon>Eukaryota</taxon>
        <taxon>Fungi</taxon>
        <taxon>Dikarya</taxon>
        <taxon>Ascomycota</taxon>
        <taxon>Pezizomycotina</taxon>
        <taxon>Eurotiomycetes</taxon>
        <taxon>Eurotiomycetidae</taxon>
        <taxon>Eurotiales</taxon>
        <taxon>Aspergillaceae</taxon>
        <taxon>Penicillium</taxon>
    </lineage>
</organism>
<reference evidence="2" key="1">
    <citation type="submission" date="2022-11" db="EMBL/GenBank/DDBJ databases">
        <authorList>
            <person name="Petersen C."/>
        </authorList>
    </citation>
    <scope>NUCLEOTIDE SEQUENCE</scope>
    <source>
        <strain evidence="2">IBT 20477</strain>
    </source>
</reference>
<evidence type="ECO:0000313" key="2">
    <source>
        <dbReference type="EMBL" id="KAJ5202944.1"/>
    </source>
</evidence>
<name>A0A9W9MKI6_9EURO</name>
<protein>
    <submittedName>
        <fullName evidence="2">Uncharacterized protein</fullName>
    </submittedName>
</protein>